<keyword evidence="4" id="KW-0274">FAD</keyword>
<dbReference type="InterPro" id="IPR016167">
    <property type="entry name" value="FAD-bd_PCMH_sub1"/>
</dbReference>
<comment type="caution">
    <text evidence="7">The sequence shown here is derived from an EMBL/GenBank/DDBJ whole genome shotgun (WGS) entry which is preliminary data.</text>
</comment>
<gene>
    <name evidence="7" type="ORF">B7463_g10899</name>
</gene>
<evidence type="ECO:0000256" key="4">
    <source>
        <dbReference type="ARBA" id="ARBA00022827"/>
    </source>
</evidence>
<dbReference type="STRING" id="5539.A0A3E2GXG3"/>
<dbReference type="InterPro" id="IPR016169">
    <property type="entry name" value="FAD-bd_PCMH_sub2"/>
</dbReference>
<dbReference type="Pfam" id="PF01565">
    <property type="entry name" value="FAD_binding_4"/>
    <property type="match status" value="1"/>
</dbReference>
<dbReference type="Gene3D" id="3.30.465.10">
    <property type="match status" value="1"/>
</dbReference>
<evidence type="ECO:0000256" key="3">
    <source>
        <dbReference type="ARBA" id="ARBA00022630"/>
    </source>
</evidence>
<evidence type="ECO:0000256" key="2">
    <source>
        <dbReference type="ARBA" id="ARBA00005466"/>
    </source>
</evidence>
<evidence type="ECO:0000256" key="5">
    <source>
        <dbReference type="ARBA" id="ARBA00023002"/>
    </source>
</evidence>
<feature type="non-terminal residue" evidence="7">
    <location>
        <position position="456"/>
    </location>
</feature>
<evidence type="ECO:0000256" key="1">
    <source>
        <dbReference type="ARBA" id="ARBA00001974"/>
    </source>
</evidence>
<dbReference type="PANTHER" id="PTHR42973">
    <property type="entry name" value="BINDING OXIDOREDUCTASE, PUTATIVE (AFU_ORTHOLOGUE AFUA_1G17690)-RELATED"/>
    <property type="match status" value="1"/>
</dbReference>
<organism evidence="7 8">
    <name type="scientific">Scytalidium lignicola</name>
    <name type="common">Hyphomycete</name>
    <dbReference type="NCBI Taxonomy" id="5539"/>
    <lineage>
        <taxon>Eukaryota</taxon>
        <taxon>Fungi</taxon>
        <taxon>Dikarya</taxon>
        <taxon>Ascomycota</taxon>
        <taxon>Pezizomycotina</taxon>
        <taxon>Leotiomycetes</taxon>
        <taxon>Leotiomycetes incertae sedis</taxon>
        <taxon>Scytalidium</taxon>
    </lineage>
</organism>
<dbReference type="InterPro" id="IPR016166">
    <property type="entry name" value="FAD-bd_PCMH"/>
</dbReference>
<dbReference type="GO" id="GO:0016491">
    <property type="term" value="F:oxidoreductase activity"/>
    <property type="evidence" value="ECO:0007669"/>
    <property type="project" value="UniProtKB-KW"/>
</dbReference>
<dbReference type="EMBL" id="NCSJ02000333">
    <property type="protein sequence ID" value="RFU25443.1"/>
    <property type="molecule type" value="Genomic_DNA"/>
</dbReference>
<keyword evidence="3" id="KW-0285">Flavoprotein</keyword>
<protein>
    <recommendedName>
        <fullName evidence="6">FAD-binding PCMH-type domain-containing protein</fullName>
    </recommendedName>
</protein>
<dbReference type="PROSITE" id="PS51387">
    <property type="entry name" value="FAD_PCMH"/>
    <property type="match status" value="1"/>
</dbReference>
<dbReference type="OrthoDB" id="415825at2759"/>
<feature type="domain" description="FAD-binding PCMH-type" evidence="6">
    <location>
        <begin position="26"/>
        <end position="201"/>
    </location>
</feature>
<keyword evidence="5" id="KW-0560">Oxidoreductase</keyword>
<reference evidence="7 8" key="1">
    <citation type="submission" date="2018-05" db="EMBL/GenBank/DDBJ databases">
        <title>Draft genome sequence of Scytalidium lignicola DSM 105466, a ubiquitous saprotrophic fungus.</title>
        <authorList>
            <person name="Buettner E."/>
            <person name="Gebauer A.M."/>
            <person name="Hofrichter M."/>
            <person name="Liers C."/>
            <person name="Kellner H."/>
        </authorList>
    </citation>
    <scope>NUCLEOTIDE SEQUENCE [LARGE SCALE GENOMIC DNA]</scope>
    <source>
        <strain evidence="7 8">DSM 105466</strain>
    </source>
</reference>
<comment type="cofactor">
    <cofactor evidence="1">
        <name>FAD</name>
        <dbReference type="ChEBI" id="CHEBI:57692"/>
    </cofactor>
</comment>
<dbReference type="InterPro" id="IPR036318">
    <property type="entry name" value="FAD-bd_PCMH-like_sf"/>
</dbReference>
<dbReference type="PANTHER" id="PTHR42973:SF39">
    <property type="entry name" value="FAD-BINDING PCMH-TYPE DOMAIN-CONTAINING PROTEIN"/>
    <property type="match status" value="1"/>
</dbReference>
<dbReference type="InterPro" id="IPR050416">
    <property type="entry name" value="FAD-linked_Oxidoreductase"/>
</dbReference>
<dbReference type="AlphaFoldDB" id="A0A3E2GXG3"/>
<accession>A0A3E2GXG3</accession>
<evidence type="ECO:0000259" key="6">
    <source>
        <dbReference type="PROSITE" id="PS51387"/>
    </source>
</evidence>
<dbReference type="Gene3D" id="3.30.43.10">
    <property type="entry name" value="Uridine Diphospho-n-acetylenolpyruvylglucosamine Reductase, domain 2"/>
    <property type="match status" value="1"/>
</dbReference>
<dbReference type="OMA" id="NAYIRND"/>
<name>A0A3E2GXG3_SCYLI</name>
<proteinExistence type="inferred from homology"/>
<dbReference type="Gene3D" id="3.40.462.20">
    <property type="match status" value="1"/>
</dbReference>
<comment type="similarity">
    <text evidence="2">Belongs to the oxygen-dependent FAD-linked oxidoreductase family.</text>
</comment>
<keyword evidence="8" id="KW-1185">Reference proteome</keyword>
<dbReference type="SUPFAM" id="SSF56176">
    <property type="entry name" value="FAD-binding/transporter-associated domain-like"/>
    <property type="match status" value="1"/>
</dbReference>
<sequence>MVNWTFPYLRRGQPGYEEARKKAVWNGRVPDRYPEIIAFPKCDDHVVQAVRHANETRMTIGIKSGGHSWTASFLREGGMLLDMEQMKGIQFDVQERTAVVETGAYGSDLNDLLRPHGLMFPSGHCPTVGIGGFLLQGGFGWNSRKWGIGCQSVMAIDLVNSAGELLHADANENSDYYWAARGAGCGYFSVITRWYLQLYTLPKRIMTSRYILPVSCLDQLMVQAEEIAPKLPRSLEMSAFIGHDQDGFSEKTIALCGDALSDSEAESLQGLKMLDDLPVIKNTLLSSRFVRCTLPDMLKRFDELLDNRGRRYEADNIWTDTPAADLVPHLKHVVDSLPPAPSHLYILWWEPSPIKKLANMAFSLESKLWMSLYAIGDNPADDKKHADYVVDSIRSMDQFSKGIQLADENLVGHPAKFMATENYKRLEALRRKYDPYGRFYSYMRVPLEYEKIQQKL</sequence>
<dbReference type="InterPro" id="IPR006094">
    <property type="entry name" value="Oxid_FAD_bind_N"/>
</dbReference>
<feature type="non-terminal residue" evidence="7">
    <location>
        <position position="1"/>
    </location>
</feature>
<dbReference type="GO" id="GO:0071949">
    <property type="term" value="F:FAD binding"/>
    <property type="evidence" value="ECO:0007669"/>
    <property type="project" value="InterPro"/>
</dbReference>
<dbReference type="Proteomes" id="UP000258309">
    <property type="component" value="Unassembled WGS sequence"/>
</dbReference>
<evidence type="ECO:0000313" key="8">
    <source>
        <dbReference type="Proteomes" id="UP000258309"/>
    </source>
</evidence>
<evidence type="ECO:0000313" key="7">
    <source>
        <dbReference type="EMBL" id="RFU25443.1"/>
    </source>
</evidence>